<dbReference type="Pfam" id="PF07475">
    <property type="entry name" value="Hpr_kinase_C"/>
    <property type="match status" value="1"/>
</dbReference>
<dbReference type="Gene3D" id="3.40.50.300">
    <property type="entry name" value="P-loop containing nucleotide triphosphate hydrolases"/>
    <property type="match status" value="1"/>
</dbReference>
<reference evidence="3" key="1">
    <citation type="submission" date="2016-07" db="EMBL/GenBank/DDBJ databases">
        <title>Phaeobacter portensis sp. nov., a tropodithietic acid producing bacterium isolated from a German harbor.</title>
        <authorList>
            <person name="Freese H.M."/>
            <person name="Bunk B."/>
            <person name="Breider S."/>
            <person name="Brinkhoff T."/>
        </authorList>
    </citation>
    <scope>NUCLEOTIDE SEQUENCE [LARGE SCALE GENOMIC DNA]</scope>
    <source>
        <strain evidence="3">P97</strain>
    </source>
</reference>
<dbReference type="AlphaFoldDB" id="A0A1L3I102"/>
<organism evidence="2 3">
    <name type="scientific">Phaeobacter porticola</name>
    <dbReference type="NCBI Taxonomy" id="1844006"/>
    <lineage>
        <taxon>Bacteria</taxon>
        <taxon>Pseudomonadati</taxon>
        <taxon>Pseudomonadota</taxon>
        <taxon>Alphaproteobacteria</taxon>
        <taxon>Rhodobacterales</taxon>
        <taxon>Roseobacteraceae</taxon>
        <taxon>Phaeobacter</taxon>
    </lineage>
</organism>
<accession>A0A1L3I102</accession>
<dbReference type="KEGG" id="php:PhaeoP97_00344"/>
<dbReference type="STRING" id="1844006.PhaeoP97_00344"/>
<keyword evidence="2" id="KW-0808">Transferase</keyword>
<name>A0A1L3I102_9RHOB</name>
<evidence type="ECO:0000313" key="2">
    <source>
        <dbReference type="EMBL" id="APG45795.1"/>
    </source>
</evidence>
<feature type="domain" description="HPr kinase/phosphorylase C-terminal" evidence="1">
    <location>
        <begin position="7"/>
        <end position="82"/>
    </location>
</feature>
<dbReference type="Proteomes" id="UP000183859">
    <property type="component" value="Chromosome"/>
</dbReference>
<keyword evidence="3" id="KW-1185">Reference proteome</keyword>
<dbReference type="CDD" id="cd01918">
    <property type="entry name" value="HprK_C"/>
    <property type="match status" value="1"/>
</dbReference>
<dbReference type="EMBL" id="CP016364">
    <property type="protein sequence ID" value="APG45795.1"/>
    <property type="molecule type" value="Genomic_DNA"/>
</dbReference>
<protein>
    <submittedName>
        <fullName evidence="2">Hpr(Ser) kinase/phosphatase</fullName>
        <ecNumber evidence="2">2.7.4.-</ecNumber>
    </submittedName>
</protein>
<dbReference type="GO" id="GO:0005524">
    <property type="term" value="F:ATP binding"/>
    <property type="evidence" value="ECO:0007669"/>
    <property type="project" value="InterPro"/>
</dbReference>
<dbReference type="InterPro" id="IPR027417">
    <property type="entry name" value="P-loop_NTPase"/>
</dbReference>
<proteinExistence type="predicted"/>
<dbReference type="RefSeq" id="WP_072503604.1">
    <property type="nucleotide sequence ID" value="NZ_CP016364.1"/>
</dbReference>
<dbReference type="SUPFAM" id="SSF53795">
    <property type="entry name" value="PEP carboxykinase-like"/>
    <property type="match status" value="1"/>
</dbReference>
<evidence type="ECO:0000313" key="3">
    <source>
        <dbReference type="Proteomes" id="UP000183859"/>
    </source>
</evidence>
<gene>
    <name evidence="2" type="ORF">PhaeoP97_00344</name>
</gene>
<evidence type="ECO:0000259" key="1">
    <source>
        <dbReference type="Pfam" id="PF07475"/>
    </source>
</evidence>
<dbReference type="EC" id="2.7.4.-" evidence="2"/>
<dbReference type="GO" id="GO:0000155">
    <property type="term" value="F:phosphorelay sensor kinase activity"/>
    <property type="evidence" value="ECO:0007669"/>
    <property type="project" value="InterPro"/>
</dbReference>
<dbReference type="GO" id="GO:0006109">
    <property type="term" value="P:regulation of carbohydrate metabolic process"/>
    <property type="evidence" value="ECO:0007669"/>
    <property type="project" value="InterPro"/>
</dbReference>
<keyword evidence="2" id="KW-0418">Kinase</keyword>
<sequence>MDAPRTCRLHASCVDVSGRGLLITGTSGSGKSTLALQLMAMGAALVADDQVIVSVGADHLVATAPEALIGVIEARGLGLLRAEPVQRTRLTAVVDLEELETDRLPPQLMTMILDHPIRRLRRTEGPHFVPALLQYLKHGALNPDAHL</sequence>
<dbReference type="OrthoDB" id="8326226at2"/>
<dbReference type="InterPro" id="IPR011104">
    <property type="entry name" value="Hpr_kin/Pase_C"/>
</dbReference>